<dbReference type="AlphaFoldDB" id="A0A6J7IWL6"/>
<sequence length="94" mass="9894">MIERLRVDPVACTGHGACADLLPEVVRLDEWGYPLLAPGDLPAGLHRPARRAVAACPARALLLDRLVEPGPGTGPGQTLPGQLTGSAQDRAPQW</sequence>
<dbReference type="EMBL" id="CAFBMQ010000437">
    <property type="protein sequence ID" value="CAB4935140.1"/>
    <property type="molecule type" value="Genomic_DNA"/>
</dbReference>
<reference evidence="2" key="1">
    <citation type="submission" date="2020-05" db="EMBL/GenBank/DDBJ databases">
        <authorList>
            <person name="Chiriac C."/>
            <person name="Salcher M."/>
            <person name="Ghai R."/>
            <person name="Kavagutti S V."/>
        </authorList>
    </citation>
    <scope>NUCLEOTIDE SEQUENCE</scope>
</reference>
<evidence type="ECO:0000256" key="1">
    <source>
        <dbReference type="SAM" id="MobiDB-lite"/>
    </source>
</evidence>
<feature type="region of interest" description="Disordered" evidence="1">
    <location>
        <begin position="67"/>
        <end position="94"/>
    </location>
</feature>
<name>A0A6J7IWL6_9ZZZZ</name>
<accession>A0A6J7IWL6</accession>
<dbReference type="SUPFAM" id="SSF54862">
    <property type="entry name" value="4Fe-4S ferredoxins"/>
    <property type="match status" value="1"/>
</dbReference>
<proteinExistence type="predicted"/>
<dbReference type="Gene3D" id="3.30.70.20">
    <property type="match status" value="1"/>
</dbReference>
<evidence type="ECO:0000313" key="2">
    <source>
        <dbReference type="EMBL" id="CAB4935140.1"/>
    </source>
</evidence>
<dbReference type="Pfam" id="PF13459">
    <property type="entry name" value="Fer4_15"/>
    <property type="match status" value="1"/>
</dbReference>
<feature type="compositionally biased region" description="Low complexity" evidence="1">
    <location>
        <begin position="76"/>
        <end position="85"/>
    </location>
</feature>
<protein>
    <submittedName>
        <fullName evidence="2">Unannotated protein</fullName>
    </submittedName>
</protein>
<gene>
    <name evidence="2" type="ORF">UFOPK3609_02165</name>
</gene>
<organism evidence="2">
    <name type="scientific">freshwater metagenome</name>
    <dbReference type="NCBI Taxonomy" id="449393"/>
    <lineage>
        <taxon>unclassified sequences</taxon>
        <taxon>metagenomes</taxon>
        <taxon>ecological metagenomes</taxon>
    </lineage>
</organism>